<evidence type="ECO:0000313" key="6">
    <source>
        <dbReference type="EMBL" id="KUJ18601.1"/>
    </source>
</evidence>
<evidence type="ECO:0000256" key="5">
    <source>
        <dbReference type="ARBA" id="ARBA00022807"/>
    </source>
</evidence>
<evidence type="ECO:0000256" key="2">
    <source>
        <dbReference type="ARBA" id="ARBA00022490"/>
    </source>
</evidence>
<proteinExistence type="inferred from homology"/>
<dbReference type="PANTHER" id="PTHR23402:SF1">
    <property type="entry name" value="PYROGLUTAMYL-PEPTIDASE I"/>
    <property type="match status" value="1"/>
</dbReference>
<reference evidence="6 7" key="1">
    <citation type="submission" date="2015-10" db="EMBL/GenBank/DDBJ databases">
        <title>Full genome of DAOMC 229536 Phialocephala scopiformis, a fungal endophyte of spruce producing the potent anti-insectan compound rugulosin.</title>
        <authorList>
            <consortium name="DOE Joint Genome Institute"/>
            <person name="Walker A.K."/>
            <person name="Frasz S.L."/>
            <person name="Seifert K.A."/>
            <person name="Miller J.D."/>
            <person name="Mondo S.J."/>
            <person name="Labutti K."/>
            <person name="Lipzen A."/>
            <person name="Dockter R."/>
            <person name="Kennedy M."/>
            <person name="Grigoriev I.V."/>
            <person name="Spatafora J.W."/>
        </authorList>
    </citation>
    <scope>NUCLEOTIDE SEQUENCE [LARGE SCALE GENOMIC DNA]</scope>
    <source>
        <strain evidence="6 7">CBS 120377</strain>
    </source>
</reference>
<dbReference type="PANTHER" id="PTHR23402">
    <property type="entry name" value="PROTEASE FAMILY C15 PYROGLUTAMYL-PEPTIDASE I-RELATED"/>
    <property type="match status" value="1"/>
</dbReference>
<dbReference type="GO" id="GO:0005829">
    <property type="term" value="C:cytosol"/>
    <property type="evidence" value="ECO:0007669"/>
    <property type="project" value="InterPro"/>
</dbReference>
<dbReference type="RefSeq" id="XP_018072956.1">
    <property type="nucleotide sequence ID" value="XM_018207955.1"/>
</dbReference>
<sequence length="261" mass="29868">MGSTADEVLTEDGHEVTVLVTGFGPFRTQNPINPSWEIARLLPPFLPPLPATSLSSQLSLLTPPPVRILVHPEPIRVSYTTVRNIVPELWKDRKIDYMIHIGMASGRKFYSIERRGHRDGYYMKDVDNQFLNDEALHKKMGKDWVWEGMPSELLSTIDVDDVWKRWRVNLTGEDKEERDVRVSEDAGRYLCDFIYFSSLAELEKKGEDKRVLFLHVPVEADEVSVKKGVEITTELIRAVVVSGMMKEVKKVAAEMQADELR</sequence>
<dbReference type="OrthoDB" id="407146at2759"/>
<keyword evidence="3" id="KW-0645">Protease</keyword>
<dbReference type="GO" id="GO:0016920">
    <property type="term" value="F:pyroglutamyl-peptidase activity"/>
    <property type="evidence" value="ECO:0007669"/>
    <property type="project" value="InterPro"/>
</dbReference>
<dbReference type="GeneID" id="28817681"/>
<dbReference type="GO" id="GO:0006508">
    <property type="term" value="P:proteolysis"/>
    <property type="evidence" value="ECO:0007669"/>
    <property type="project" value="UniProtKB-KW"/>
</dbReference>
<keyword evidence="5" id="KW-0788">Thiol protease</keyword>
<comment type="similarity">
    <text evidence="1">Belongs to the peptidase C15 family.</text>
</comment>
<dbReference type="EMBL" id="KQ947412">
    <property type="protein sequence ID" value="KUJ18601.1"/>
    <property type="molecule type" value="Genomic_DNA"/>
</dbReference>
<evidence type="ECO:0000256" key="1">
    <source>
        <dbReference type="ARBA" id="ARBA00006641"/>
    </source>
</evidence>
<evidence type="ECO:0000256" key="3">
    <source>
        <dbReference type="ARBA" id="ARBA00022670"/>
    </source>
</evidence>
<protein>
    <submittedName>
        <fullName evidence="6">Peptidase C15, pyroglutamyl peptidase I-like protein</fullName>
    </submittedName>
</protein>
<dbReference type="Proteomes" id="UP000070700">
    <property type="component" value="Unassembled WGS sequence"/>
</dbReference>
<dbReference type="KEGG" id="psco:LY89DRAFT_499919"/>
<dbReference type="AlphaFoldDB" id="A0A194XEM6"/>
<keyword evidence="7" id="KW-1185">Reference proteome</keyword>
<evidence type="ECO:0000313" key="7">
    <source>
        <dbReference type="Proteomes" id="UP000070700"/>
    </source>
</evidence>
<dbReference type="InterPro" id="IPR000816">
    <property type="entry name" value="Peptidase_C15"/>
</dbReference>
<dbReference type="Gene3D" id="3.40.630.20">
    <property type="entry name" value="Peptidase C15, pyroglutamyl peptidase I-like"/>
    <property type="match status" value="1"/>
</dbReference>
<dbReference type="CDD" id="cd00501">
    <property type="entry name" value="Peptidase_C15"/>
    <property type="match status" value="1"/>
</dbReference>
<dbReference type="SUPFAM" id="SSF53182">
    <property type="entry name" value="Pyrrolidone carboxyl peptidase (pyroglutamate aminopeptidase)"/>
    <property type="match status" value="1"/>
</dbReference>
<keyword evidence="4" id="KW-0378">Hydrolase</keyword>
<gene>
    <name evidence="6" type="ORF">LY89DRAFT_499919</name>
</gene>
<dbReference type="InterPro" id="IPR036440">
    <property type="entry name" value="Peptidase_C15-like_sf"/>
</dbReference>
<dbReference type="Pfam" id="PF01470">
    <property type="entry name" value="Peptidase_C15"/>
    <property type="match status" value="1"/>
</dbReference>
<evidence type="ECO:0000256" key="4">
    <source>
        <dbReference type="ARBA" id="ARBA00022801"/>
    </source>
</evidence>
<organism evidence="6 7">
    <name type="scientific">Mollisia scopiformis</name>
    <name type="common">Conifer needle endophyte fungus</name>
    <name type="synonym">Phialocephala scopiformis</name>
    <dbReference type="NCBI Taxonomy" id="149040"/>
    <lineage>
        <taxon>Eukaryota</taxon>
        <taxon>Fungi</taxon>
        <taxon>Dikarya</taxon>
        <taxon>Ascomycota</taxon>
        <taxon>Pezizomycotina</taxon>
        <taxon>Leotiomycetes</taxon>
        <taxon>Helotiales</taxon>
        <taxon>Mollisiaceae</taxon>
        <taxon>Mollisia</taxon>
    </lineage>
</organism>
<name>A0A194XEM6_MOLSC</name>
<accession>A0A194XEM6</accession>
<dbReference type="InterPro" id="IPR016125">
    <property type="entry name" value="Peptidase_C15-like"/>
</dbReference>
<dbReference type="InParanoid" id="A0A194XEM6"/>
<keyword evidence="2" id="KW-0963">Cytoplasm</keyword>